<comment type="caution">
    <text evidence="2">The sequence shown here is derived from an EMBL/GenBank/DDBJ whole genome shotgun (WGS) entry which is preliminary data.</text>
</comment>
<dbReference type="STRING" id="43678.OJAG_19680"/>
<dbReference type="AlphaFoldDB" id="A0A163RMF0"/>
<evidence type="ECO:0008006" key="4">
    <source>
        <dbReference type="Google" id="ProtNLM"/>
    </source>
</evidence>
<dbReference type="SUPFAM" id="SSF56112">
    <property type="entry name" value="Protein kinase-like (PK-like)"/>
    <property type="match status" value="1"/>
</dbReference>
<dbReference type="Proteomes" id="UP000076447">
    <property type="component" value="Unassembled WGS sequence"/>
</dbReference>
<gene>
    <name evidence="2" type="ORF">OJAG_19680</name>
</gene>
<dbReference type="InterPro" id="IPR011009">
    <property type="entry name" value="Kinase-like_dom_sf"/>
</dbReference>
<evidence type="ECO:0000313" key="2">
    <source>
        <dbReference type="EMBL" id="KZM35363.1"/>
    </source>
</evidence>
<proteinExistence type="predicted"/>
<evidence type="ECO:0000313" key="3">
    <source>
        <dbReference type="Proteomes" id="UP000076447"/>
    </source>
</evidence>
<dbReference type="EMBL" id="LRIE01000071">
    <property type="protein sequence ID" value="KZM35363.1"/>
    <property type="molecule type" value="Genomic_DNA"/>
</dbReference>
<dbReference type="RefSeq" id="WP_197487050.1">
    <property type="nucleotide sequence ID" value="NZ_LRIE01000071.1"/>
</dbReference>
<sequence>MLSTRRARHDLASASLAARDDDELAAFLRDAPTSAVGVGGGTCVLDVDGITVFAKRVPITDRELAHPHSTTNLFDLPTFCQYGMHRLAGPGFGAWRELAANVTVTEGVLGGESESFALLHHWRVLPGRPPVAPEHQDIEAVVAQFGGDPAVRTRFEELADATSSLVLFLEHLPDRLVERLDDPVESVETFERQLFEAVAFLRRREVLHMDGHFGNLRADADQIYLVDLGLATSPRFDLSDAERDFVADHVDHDADYAAMRLVNWLVTTVCDVRLPASGGLAARNATVRRCASGDIPPEVPVAVARVLARHAPTAARMNDFCWRLFDGDLQARYPGAVPTRSGPALAPSPSLPSPQPLGGQE</sequence>
<reference evidence="2 3" key="1">
    <citation type="submission" date="2016-01" db="EMBL/GenBank/DDBJ databases">
        <title>Genome sequence of Oerskovia enterophila VJag, an agar and cellulose degrading bacterium.</title>
        <authorList>
            <person name="Poehlein A."/>
            <person name="Jag V."/>
            <person name="Bengelsdorf F."/>
            <person name="Duerre P."/>
            <person name="Daniel R."/>
        </authorList>
    </citation>
    <scope>NUCLEOTIDE SEQUENCE [LARGE SCALE GENOMIC DNA]</scope>
    <source>
        <strain evidence="2 3">VJag</strain>
    </source>
</reference>
<organism evidence="2 3">
    <name type="scientific">Oerskovia enterophila</name>
    <dbReference type="NCBI Taxonomy" id="43678"/>
    <lineage>
        <taxon>Bacteria</taxon>
        <taxon>Bacillati</taxon>
        <taxon>Actinomycetota</taxon>
        <taxon>Actinomycetes</taxon>
        <taxon>Micrococcales</taxon>
        <taxon>Cellulomonadaceae</taxon>
        <taxon>Oerskovia</taxon>
    </lineage>
</organism>
<accession>A0A163RMF0</accession>
<dbReference type="PATRIC" id="fig|43678.3.peg.2051"/>
<name>A0A163RMF0_9CELL</name>
<evidence type="ECO:0000256" key="1">
    <source>
        <dbReference type="SAM" id="MobiDB-lite"/>
    </source>
</evidence>
<feature type="region of interest" description="Disordered" evidence="1">
    <location>
        <begin position="336"/>
        <end position="361"/>
    </location>
</feature>
<protein>
    <recommendedName>
        <fullName evidence="4">Serine/threonine protein phosphatase</fullName>
    </recommendedName>
</protein>